<dbReference type="InterPro" id="IPR002022">
    <property type="entry name" value="Pec_lyase"/>
</dbReference>
<keyword evidence="12" id="KW-1185">Reference proteome</keyword>
<comment type="caution">
    <text evidence="11">The sequence shown here is derived from an EMBL/GenBank/DDBJ whole genome shotgun (WGS) entry which is preliminary data.</text>
</comment>
<dbReference type="AlphaFoldDB" id="A0AA38U9F6"/>
<name>A0AA38U9F6_9ASTR</name>
<evidence type="ECO:0000256" key="9">
    <source>
        <dbReference type="RuleBase" id="RU361123"/>
    </source>
</evidence>
<feature type="domain" description="Pectate lyase" evidence="10">
    <location>
        <begin position="155"/>
        <end position="352"/>
    </location>
</feature>
<evidence type="ECO:0000256" key="5">
    <source>
        <dbReference type="ARBA" id="ARBA00022723"/>
    </source>
</evidence>
<keyword evidence="6" id="KW-0732">Signal</keyword>
<evidence type="ECO:0000313" key="12">
    <source>
        <dbReference type="Proteomes" id="UP001172457"/>
    </source>
</evidence>
<evidence type="ECO:0000256" key="8">
    <source>
        <dbReference type="ARBA" id="ARBA00023239"/>
    </source>
</evidence>
<evidence type="ECO:0000313" key="11">
    <source>
        <dbReference type="EMBL" id="KAJ9565028.1"/>
    </source>
</evidence>
<sequence>MADRRNEEIAIEKNDRAVHEDPESIASMVDMHFFTALLDFSFLSLTEIRTIGLKKILKNCRHIRNSTERRKLGFLSCGTGNPIDDCWRCDRNWQRHRKRLADCAIGFGRNAIGGRDGRYYVVTDPGDDNPVHPRPGTLRHAVIQDQPLWIIFKRDMVITLKQELIMNSFKTIDARGVNVHIANGGCITIQYITNVIIHGLHIHDCKPTGNAMVRSSPSHYGWRTMADGDAISIFGSSHIWVDHNSLSNCADGLVDAIMGSTAITISNNFFTHHNEVMLLGHSDTYDRDKIMQVTIAYNHFGEGLVQRMPRCRHGYFHVVNNDYTHWEMYAIGGSADPTINSQGNRYLAPVNPNAKEVTHRVQTTGRWRHWNWRSEGDLMLNGAFFVPSGTGAGASYARASSLSAKPSSVVASLTSGSGALVCRR</sequence>
<gene>
    <name evidence="11" type="ORF">OSB04_000994</name>
</gene>
<dbReference type="SMART" id="SM00656">
    <property type="entry name" value="Amb_all"/>
    <property type="match status" value="1"/>
</dbReference>
<dbReference type="Proteomes" id="UP001172457">
    <property type="component" value="Chromosome 1"/>
</dbReference>
<organism evidence="11 12">
    <name type="scientific">Centaurea solstitialis</name>
    <name type="common">yellow star-thistle</name>
    <dbReference type="NCBI Taxonomy" id="347529"/>
    <lineage>
        <taxon>Eukaryota</taxon>
        <taxon>Viridiplantae</taxon>
        <taxon>Streptophyta</taxon>
        <taxon>Embryophyta</taxon>
        <taxon>Tracheophyta</taxon>
        <taxon>Spermatophyta</taxon>
        <taxon>Magnoliopsida</taxon>
        <taxon>eudicotyledons</taxon>
        <taxon>Gunneridae</taxon>
        <taxon>Pentapetalae</taxon>
        <taxon>asterids</taxon>
        <taxon>campanulids</taxon>
        <taxon>Asterales</taxon>
        <taxon>Asteraceae</taxon>
        <taxon>Carduoideae</taxon>
        <taxon>Cardueae</taxon>
        <taxon>Centaureinae</taxon>
        <taxon>Centaurea</taxon>
    </lineage>
</organism>
<dbReference type="FunFam" id="2.160.20.10:FF:000009">
    <property type="entry name" value="Pectate lyase"/>
    <property type="match status" value="1"/>
</dbReference>
<evidence type="ECO:0000256" key="6">
    <source>
        <dbReference type="ARBA" id="ARBA00022729"/>
    </source>
</evidence>
<proteinExistence type="inferred from homology"/>
<evidence type="ECO:0000256" key="7">
    <source>
        <dbReference type="ARBA" id="ARBA00022837"/>
    </source>
</evidence>
<comment type="cofactor">
    <cofactor evidence="9">
        <name>Ca(2+)</name>
        <dbReference type="ChEBI" id="CHEBI:29108"/>
    </cofactor>
    <text evidence="9">Binds 1 Ca(2+) ion. Required for its activity.</text>
</comment>
<dbReference type="Pfam" id="PF00544">
    <property type="entry name" value="Pectate_lyase_4"/>
    <property type="match status" value="1"/>
</dbReference>
<dbReference type="InterPro" id="IPR011050">
    <property type="entry name" value="Pectin_lyase_fold/virulence"/>
</dbReference>
<reference evidence="11" key="1">
    <citation type="submission" date="2023-03" db="EMBL/GenBank/DDBJ databases">
        <title>Chromosome-scale reference genome and RAD-based genetic map of yellow starthistle (Centaurea solstitialis) reveal putative structural variation and QTLs associated with invader traits.</title>
        <authorList>
            <person name="Reatini B."/>
            <person name="Cang F.A."/>
            <person name="Jiang Q."/>
            <person name="Mckibben M.T.W."/>
            <person name="Barker M.S."/>
            <person name="Rieseberg L.H."/>
            <person name="Dlugosch K.M."/>
        </authorList>
    </citation>
    <scope>NUCLEOTIDE SEQUENCE</scope>
    <source>
        <strain evidence="11">CAN-66</strain>
        <tissue evidence="11">Leaf</tissue>
    </source>
</reference>
<dbReference type="Gene3D" id="2.160.20.10">
    <property type="entry name" value="Single-stranded right-handed beta-helix, Pectin lyase-like"/>
    <property type="match status" value="1"/>
</dbReference>
<protein>
    <recommendedName>
        <fullName evidence="4 9">Pectate lyase</fullName>
        <ecNumber evidence="4 9">4.2.2.2</ecNumber>
    </recommendedName>
</protein>
<dbReference type="InterPro" id="IPR012334">
    <property type="entry name" value="Pectin_lyas_fold"/>
</dbReference>
<dbReference type="SUPFAM" id="SSF51126">
    <property type="entry name" value="Pectin lyase-like"/>
    <property type="match status" value="1"/>
</dbReference>
<dbReference type="EMBL" id="JARYMX010000001">
    <property type="protein sequence ID" value="KAJ9565028.1"/>
    <property type="molecule type" value="Genomic_DNA"/>
</dbReference>
<comment type="similarity">
    <text evidence="3 9">Belongs to the polysaccharide lyase 1 family.</text>
</comment>
<comment type="pathway">
    <text evidence="2 9">Glycan metabolism; pectin degradation; 2-dehydro-3-deoxy-D-gluconate from pectin: step 2/5.</text>
</comment>
<evidence type="ECO:0000259" key="10">
    <source>
        <dbReference type="SMART" id="SM00656"/>
    </source>
</evidence>
<accession>A0AA38U9F6</accession>
<keyword evidence="7 9" id="KW-0106">Calcium</keyword>
<dbReference type="PANTHER" id="PTHR31683:SF120">
    <property type="entry name" value="PECTATE LYASE 20-RELATED"/>
    <property type="match status" value="1"/>
</dbReference>
<dbReference type="GO" id="GO:0046872">
    <property type="term" value="F:metal ion binding"/>
    <property type="evidence" value="ECO:0007669"/>
    <property type="project" value="UniProtKB-KW"/>
</dbReference>
<dbReference type="EC" id="4.2.2.2" evidence="4 9"/>
<comment type="catalytic activity">
    <reaction evidence="1 9">
        <text>Eliminative cleavage of (1-&gt;4)-alpha-D-galacturonan to give oligosaccharides with 4-deoxy-alpha-D-galact-4-enuronosyl groups at their non-reducing ends.</text>
        <dbReference type="EC" id="4.2.2.2"/>
    </reaction>
</comment>
<keyword evidence="8 9" id="KW-0456">Lyase</keyword>
<dbReference type="PANTHER" id="PTHR31683">
    <property type="entry name" value="PECTATE LYASE 18-RELATED"/>
    <property type="match status" value="1"/>
</dbReference>
<dbReference type="GO" id="GO:0030570">
    <property type="term" value="F:pectate lyase activity"/>
    <property type="evidence" value="ECO:0007669"/>
    <property type="project" value="UniProtKB-EC"/>
</dbReference>
<evidence type="ECO:0000256" key="4">
    <source>
        <dbReference type="ARBA" id="ARBA00012272"/>
    </source>
</evidence>
<dbReference type="PRINTS" id="PR00807">
    <property type="entry name" value="AMBALLERGEN"/>
</dbReference>
<evidence type="ECO:0000256" key="1">
    <source>
        <dbReference type="ARBA" id="ARBA00000695"/>
    </source>
</evidence>
<evidence type="ECO:0000256" key="2">
    <source>
        <dbReference type="ARBA" id="ARBA00005220"/>
    </source>
</evidence>
<keyword evidence="5 9" id="KW-0479">Metal-binding</keyword>
<dbReference type="InterPro" id="IPR018082">
    <property type="entry name" value="AmbAllergen"/>
</dbReference>
<evidence type="ECO:0000256" key="3">
    <source>
        <dbReference type="ARBA" id="ARBA00010980"/>
    </source>
</evidence>
<dbReference type="InterPro" id="IPR045032">
    <property type="entry name" value="PEL"/>
</dbReference>
<feature type="non-terminal residue" evidence="11">
    <location>
        <position position="1"/>
    </location>
</feature>